<sequence length="379" mass="40783">MITGLGTGGTEMTLLSLVSRFDPKRFRSRVVSLADQGTIGPLLEARGVAVAALGAWPVTRSLAGLWRLARLLRHDRPALIQGWMSHGNVAATAGAWLAGLQCPVVWNVRQSLADLSLERWYTAVLIRLGARWSNRATRIIYNSQVSAQQHLAIGYSAQRAVIIPNGFDLDRFRPSTTARAQVRRMLGLGEEALVIGHVARYHPMKGHATLLVAASLARNHNTPAHFVLIGHGVDSRNAAVVSMRGQLELGERVHLLGERADVPDLMPAFDIAVSASTRNEGVPNAVGEAMSCGVPCVVTDVGDSAMLVGDCGVVVPPGDSAALAKGLEQLIALTSSARRELGERARRRVADHFSLGHAVAQYERLYEEVLTRASSQVSR</sequence>
<dbReference type="Gene3D" id="3.40.50.2000">
    <property type="entry name" value="Glycogen Phosphorylase B"/>
    <property type="match status" value="2"/>
</dbReference>
<dbReference type="EMBL" id="VBOT01000101">
    <property type="protein sequence ID" value="TMQ50368.1"/>
    <property type="molecule type" value="Genomic_DNA"/>
</dbReference>
<protein>
    <submittedName>
        <fullName evidence="2">Glycosyltransferase</fullName>
    </submittedName>
</protein>
<evidence type="ECO:0000313" key="3">
    <source>
        <dbReference type="Proteomes" id="UP000320184"/>
    </source>
</evidence>
<dbReference type="InterPro" id="IPR028098">
    <property type="entry name" value="Glyco_trans_4-like_N"/>
</dbReference>
<dbReference type="AlphaFoldDB" id="A0A538SG77"/>
<comment type="caution">
    <text evidence="2">The sequence shown here is derived from an EMBL/GenBank/DDBJ whole genome shotgun (WGS) entry which is preliminary data.</text>
</comment>
<feature type="domain" description="Glycosyltransferase subfamily 4-like N-terminal" evidence="1">
    <location>
        <begin position="8"/>
        <end position="171"/>
    </location>
</feature>
<dbReference type="PANTHER" id="PTHR12526:SF630">
    <property type="entry name" value="GLYCOSYLTRANSFERASE"/>
    <property type="match status" value="1"/>
</dbReference>
<keyword evidence="2" id="KW-0808">Transferase</keyword>
<proteinExistence type="predicted"/>
<evidence type="ECO:0000259" key="1">
    <source>
        <dbReference type="Pfam" id="PF13439"/>
    </source>
</evidence>
<dbReference type="Pfam" id="PF13439">
    <property type="entry name" value="Glyco_transf_4"/>
    <property type="match status" value="1"/>
</dbReference>
<name>A0A538SG77_UNCEI</name>
<dbReference type="Proteomes" id="UP000320184">
    <property type="component" value="Unassembled WGS sequence"/>
</dbReference>
<gene>
    <name evidence="2" type="ORF">E6K73_07875</name>
</gene>
<evidence type="ECO:0000313" key="2">
    <source>
        <dbReference type="EMBL" id="TMQ50368.1"/>
    </source>
</evidence>
<reference evidence="2 3" key="1">
    <citation type="journal article" date="2019" name="Nat. Microbiol.">
        <title>Mediterranean grassland soil C-N compound turnover is dependent on rainfall and depth, and is mediated by genomically divergent microorganisms.</title>
        <authorList>
            <person name="Diamond S."/>
            <person name="Andeer P.F."/>
            <person name="Li Z."/>
            <person name="Crits-Christoph A."/>
            <person name="Burstein D."/>
            <person name="Anantharaman K."/>
            <person name="Lane K.R."/>
            <person name="Thomas B.C."/>
            <person name="Pan C."/>
            <person name="Northen T.R."/>
            <person name="Banfield J.F."/>
        </authorList>
    </citation>
    <scope>NUCLEOTIDE SEQUENCE [LARGE SCALE GENOMIC DNA]</scope>
    <source>
        <strain evidence="2">WS_3</strain>
    </source>
</reference>
<dbReference type="SUPFAM" id="SSF53756">
    <property type="entry name" value="UDP-Glycosyltransferase/glycogen phosphorylase"/>
    <property type="match status" value="1"/>
</dbReference>
<dbReference type="GO" id="GO:0016740">
    <property type="term" value="F:transferase activity"/>
    <property type="evidence" value="ECO:0007669"/>
    <property type="project" value="UniProtKB-KW"/>
</dbReference>
<dbReference type="Pfam" id="PF13692">
    <property type="entry name" value="Glyco_trans_1_4"/>
    <property type="match status" value="1"/>
</dbReference>
<dbReference type="PANTHER" id="PTHR12526">
    <property type="entry name" value="GLYCOSYLTRANSFERASE"/>
    <property type="match status" value="1"/>
</dbReference>
<accession>A0A538SG77</accession>
<organism evidence="2 3">
    <name type="scientific">Eiseniibacteriota bacterium</name>
    <dbReference type="NCBI Taxonomy" id="2212470"/>
    <lineage>
        <taxon>Bacteria</taxon>
        <taxon>Candidatus Eiseniibacteriota</taxon>
    </lineage>
</organism>